<evidence type="ECO:0000256" key="1">
    <source>
        <dbReference type="ARBA" id="ARBA00022729"/>
    </source>
</evidence>
<evidence type="ECO:0000259" key="8">
    <source>
        <dbReference type="PROSITE" id="PS50287"/>
    </source>
</evidence>
<feature type="domain" description="SRCR" evidence="8">
    <location>
        <begin position="71"/>
        <end position="173"/>
    </location>
</feature>
<dbReference type="Proteomes" id="UP000001593">
    <property type="component" value="Unassembled WGS sequence"/>
</dbReference>
<organism evidence="9 10">
    <name type="scientific">Nematostella vectensis</name>
    <name type="common">Starlet sea anemone</name>
    <dbReference type="NCBI Taxonomy" id="45351"/>
    <lineage>
        <taxon>Eukaryota</taxon>
        <taxon>Metazoa</taxon>
        <taxon>Cnidaria</taxon>
        <taxon>Anthozoa</taxon>
        <taxon>Hexacorallia</taxon>
        <taxon>Actiniaria</taxon>
        <taxon>Edwardsiidae</taxon>
        <taxon>Nematostella</taxon>
    </lineage>
</organism>
<evidence type="ECO:0000313" key="10">
    <source>
        <dbReference type="Proteomes" id="UP000001593"/>
    </source>
</evidence>
<feature type="compositionally biased region" description="Basic and acidic residues" evidence="6">
    <location>
        <begin position="546"/>
        <end position="574"/>
    </location>
</feature>
<feature type="region of interest" description="Disordered" evidence="6">
    <location>
        <begin position="468"/>
        <end position="654"/>
    </location>
</feature>
<gene>
    <name evidence="9" type="ORF">NEMVEDRAFT_v1g205390</name>
</gene>
<dbReference type="AlphaFoldDB" id="A7S1K7"/>
<evidence type="ECO:0000256" key="5">
    <source>
        <dbReference type="PROSITE-ProRule" id="PRU00196"/>
    </source>
</evidence>
<evidence type="ECO:0000256" key="4">
    <source>
        <dbReference type="ARBA" id="ARBA00023180"/>
    </source>
</evidence>
<feature type="compositionally biased region" description="Polar residues" evidence="6">
    <location>
        <begin position="689"/>
        <end position="704"/>
    </location>
</feature>
<feature type="disulfide bond" evidence="5">
    <location>
        <begin position="142"/>
        <end position="152"/>
    </location>
</feature>
<accession>A7S1K7</accession>
<feature type="disulfide bond" evidence="5">
    <location>
        <begin position="98"/>
        <end position="162"/>
    </location>
</feature>
<dbReference type="Gene3D" id="3.10.250.10">
    <property type="entry name" value="SRCR-like domain"/>
    <property type="match status" value="1"/>
</dbReference>
<feature type="compositionally biased region" description="Polar residues" evidence="6">
    <location>
        <begin position="631"/>
        <end position="646"/>
    </location>
</feature>
<dbReference type="HOGENOM" id="CLU_360286_0_0_1"/>
<evidence type="ECO:0000256" key="7">
    <source>
        <dbReference type="SAM" id="Phobius"/>
    </source>
</evidence>
<keyword evidence="7" id="KW-1133">Transmembrane helix</keyword>
<proteinExistence type="predicted"/>
<dbReference type="SMART" id="SM00202">
    <property type="entry name" value="SR"/>
    <property type="match status" value="1"/>
</dbReference>
<reference evidence="9 10" key="1">
    <citation type="journal article" date="2007" name="Science">
        <title>Sea anemone genome reveals ancestral eumetazoan gene repertoire and genomic organization.</title>
        <authorList>
            <person name="Putnam N.H."/>
            <person name="Srivastava M."/>
            <person name="Hellsten U."/>
            <person name="Dirks B."/>
            <person name="Chapman J."/>
            <person name="Salamov A."/>
            <person name="Terry A."/>
            <person name="Shapiro H."/>
            <person name="Lindquist E."/>
            <person name="Kapitonov V.V."/>
            <person name="Jurka J."/>
            <person name="Genikhovich G."/>
            <person name="Grigoriev I.V."/>
            <person name="Lucas S.M."/>
            <person name="Steele R.E."/>
            <person name="Finnerty J.R."/>
            <person name="Technau U."/>
            <person name="Martindale M.Q."/>
            <person name="Rokhsar D.S."/>
        </authorList>
    </citation>
    <scope>NUCLEOTIDE SEQUENCE [LARGE SCALE GENOMIC DNA]</scope>
    <source>
        <strain evidence="10">CH2 X CH6</strain>
    </source>
</reference>
<keyword evidence="10" id="KW-1185">Reference proteome</keyword>
<feature type="compositionally biased region" description="Basic and acidic residues" evidence="6">
    <location>
        <begin position="425"/>
        <end position="434"/>
    </location>
</feature>
<keyword evidence="1" id="KW-0732">Signal</keyword>
<keyword evidence="4" id="KW-0325">Glycoprotein</keyword>
<protein>
    <recommendedName>
        <fullName evidence="8">SRCR domain-containing protein</fullName>
    </recommendedName>
</protein>
<dbReference type="PRINTS" id="PR00258">
    <property type="entry name" value="SPERACTRCPTR"/>
</dbReference>
<keyword evidence="3 5" id="KW-1015">Disulfide bond</keyword>
<feature type="region of interest" description="Disordered" evidence="6">
    <location>
        <begin position="681"/>
        <end position="777"/>
    </location>
</feature>
<feature type="disulfide bond" evidence="5">
    <location>
        <begin position="111"/>
        <end position="172"/>
    </location>
</feature>
<feature type="compositionally biased region" description="Basic and acidic residues" evidence="6">
    <location>
        <begin position="749"/>
        <end position="758"/>
    </location>
</feature>
<dbReference type="InParanoid" id="A7S1K7"/>
<name>A7S1K7_NEMVE</name>
<dbReference type="Pfam" id="PF00530">
    <property type="entry name" value="SRCR"/>
    <property type="match status" value="1"/>
</dbReference>
<keyword evidence="7" id="KW-0472">Membrane</keyword>
<feature type="compositionally biased region" description="Polar residues" evidence="6">
    <location>
        <begin position="480"/>
        <end position="502"/>
    </location>
</feature>
<evidence type="ECO:0000256" key="2">
    <source>
        <dbReference type="ARBA" id="ARBA00022737"/>
    </source>
</evidence>
<dbReference type="InterPro" id="IPR036772">
    <property type="entry name" value="SRCR-like_dom_sf"/>
</dbReference>
<dbReference type="EMBL" id="DS469565">
    <property type="protein sequence ID" value="EDO42378.1"/>
    <property type="molecule type" value="Genomic_DNA"/>
</dbReference>
<dbReference type="InterPro" id="IPR001190">
    <property type="entry name" value="SRCR"/>
</dbReference>
<feature type="region of interest" description="Disordered" evidence="6">
    <location>
        <begin position="416"/>
        <end position="447"/>
    </location>
</feature>
<evidence type="ECO:0000256" key="3">
    <source>
        <dbReference type="ARBA" id="ARBA00023157"/>
    </source>
</evidence>
<dbReference type="FunFam" id="3.10.250.10:FF:000051">
    <property type="entry name" value="Si:dkey-242e21.3"/>
    <property type="match status" value="1"/>
</dbReference>
<evidence type="ECO:0000313" key="9">
    <source>
        <dbReference type="EMBL" id="EDO42378.1"/>
    </source>
</evidence>
<keyword evidence="2" id="KW-0677">Repeat</keyword>
<dbReference type="SUPFAM" id="SSF56487">
    <property type="entry name" value="SRCR-like"/>
    <property type="match status" value="1"/>
</dbReference>
<sequence length="777" mass="86643">MRMKNIPFPVHWPRRHIHPSEKVCPKYLIKCVFSFVTVMEVCEYKVMNACIALLVCVCCAGEATVEKDFFIRLRGSSLAFAGRVEIKQTLRGDWGTICDDHWDWADAVVVCRSLGYANAEAAIGGAAFGIGDGRVLFRDVICHGNESSLEYCKFQNVSDDDCSHQRDAGVLCTPTHIGVLLEIIIIGAGCLLLFLPSVAMLIITIRLERRKSVRLKRRNQTSPQKAQCEELAHTNLAVENNQVNDRDIERIGHVNETVEPQVSGASPTRQSSSKKYMGLKRRSFAYFYTKLKRKSKRNSSQSVLIDDGQDHKYYAIKEKRRSTMDSCYEDPDYLRIEPTEEATYVNSEARGLVENLEIISQDSSNEYLVIIPTIKEECGENETSCEDGLEQVIIRDGDLNKTEQENPDAEYVEIIADDNDDDDANDKADTKKDAQQANSNPVKNLDDTVQESGYLVPMALPQNAIEDESYTKDLPPPPSTFYTQEMHSPRGSISNDSNTEYLTSPLMGAKDDYSHPVGLPQVPDKEDIPADLGPSALYAKVTPSAERTKTRPAEPLDKNKDSLEETRLATKEEGQGNGSSSISCSPCSPLPKPRTKMPQQHSHGINAKDRPSILAAKADWIEQRQYPSPPTRKQSAESNPHNNIQDFSGHFHRKPIADTCPAEEESTRKLDSFMESLEKVLKEKGIAKGSNTSLPRQDTQSQKPQQEDETPNSRTCALNGKPLEFDDSQCPGSLKPLQEAVGQNTNDGEEGHENDGNKVSRRGSLHCYENIRGQPDV</sequence>
<feature type="transmembrane region" description="Helical" evidence="7">
    <location>
        <begin position="183"/>
        <end position="207"/>
    </location>
</feature>
<dbReference type="PANTHER" id="PTHR19331:SF465">
    <property type="entry name" value="EGG PEPTIDE SPERACT RECEPTOR"/>
    <property type="match status" value="1"/>
</dbReference>
<dbReference type="PANTHER" id="PTHR19331">
    <property type="entry name" value="SCAVENGER RECEPTOR DOMAIN-CONTAINING"/>
    <property type="match status" value="1"/>
</dbReference>
<evidence type="ECO:0000256" key="6">
    <source>
        <dbReference type="SAM" id="MobiDB-lite"/>
    </source>
</evidence>
<keyword evidence="7" id="KW-0812">Transmembrane</keyword>
<dbReference type="GO" id="GO:0016020">
    <property type="term" value="C:membrane"/>
    <property type="evidence" value="ECO:0007669"/>
    <property type="project" value="InterPro"/>
</dbReference>
<dbReference type="PROSITE" id="PS50287">
    <property type="entry name" value="SRCR_2"/>
    <property type="match status" value="1"/>
</dbReference>